<gene>
    <name evidence="3" type="ORF">IC235_05240</name>
</gene>
<reference evidence="3" key="1">
    <citation type="submission" date="2020-09" db="EMBL/GenBank/DDBJ databases">
        <authorList>
            <person name="Kim M.K."/>
        </authorList>
    </citation>
    <scope>NUCLEOTIDE SEQUENCE</scope>
    <source>
        <strain evidence="3">BT664</strain>
    </source>
</reference>
<dbReference type="InterPro" id="IPR012338">
    <property type="entry name" value="Beta-lactam/transpept-like"/>
</dbReference>
<dbReference type="RefSeq" id="WP_191004109.1">
    <property type="nucleotide sequence ID" value="NZ_JACXAD010000004.1"/>
</dbReference>
<feature type="domain" description="Beta-lactamase-related" evidence="2">
    <location>
        <begin position="45"/>
        <end position="378"/>
    </location>
</feature>
<dbReference type="Gene3D" id="3.40.710.10">
    <property type="entry name" value="DD-peptidase/beta-lactamase superfamily"/>
    <property type="match status" value="1"/>
</dbReference>
<dbReference type="Pfam" id="PF00144">
    <property type="entry name" value="Beta-lactamase"/>
    <property type="match status" value="1"/>
</dbReference>
<evidence type="ECO:0000259" key="2">
    <source>
        <dbReference type="Pfam" id="PF00144"/>
    </source>
</evidence>
<dbReference type="InterPro" id="IPR001466">
    <property type="entry name" value="Beta-lactam-related"/>
</dbReference>
<evidence type="ECO:0000313" key="3">
    <source>
        <dbReference type="EMBL" id="MBD2767291.1"/>
    </source>
</evidence>
<feature type="signal peptide" evidence="1">
    <location>
        <begin position="1"/>
        <end position="20"/>
    </location>
</feature>
<comment type="caution">
    <text evidence="3">The sequence shown here is derived from an EMBL/GenBank/DDBJ whole genome shotgun (WGS) entry which is preliminary data.</text>
</comment>
<dbReference type="AlphaFoldDB" id="A0A927GIP4"/>
<organism evidence="3 4">
    <name type="scientific">Hymenobacter montanus</name>
    <dbReference type="NCBI Taxonomy" id="2771359"/>
    <lineage>
        <taxon>Bacteria</taxon>
        <taxon>Pseudomonadati</taxon>
        <taxon>Bacteroidota</taxon>
        <taxon>Cytophagia</taxon>
        <taxon>Cytophagales</taxon>
        <taxon>Hymenobacteraceae</taxon>
        <taxon>Hymenobacter</taxon>
    </lineage>
</organism>
<keyword evidence="4" id="KW-1185">Reference proteome</keyword>
<name>A0A927GIP4_9BACT</name>
<dbReference type="PANTHER" id="PTHR46825">
    <property type="entry name" value="D-ALANYL-D-ALANINE-CARBOXYPEPTIDASE/ENDOPEPTIDASE AMPH"/>
    <property type="match status" value="1"/>
</dbReference>
<dbReference type="InterPro" id="IPR050491">
    <property type="entry name" value="AmpC-like"/>
</dbReference>
<feature type="chain" id="PRO_5037410998" evidence="1">
    <location>
        <begin position="21"/>
        <end position="383"/>
    </location>
</feature>
<dbReference type="EMBL" id="JACXAD010000004">
    <property type="protein sequence ID" value="MBD2767291.1"/>
    <property type="molecule type" value="Genomic_DNA"/>
</dbReference>
<dbReference type="Proteomes" id="UP000612233">
    <property type="component" value="Unassembled WGS sequence"/>
</dbReference>
<sequence>MKYSPLSSAKVLLLALTAFAHFSCEKENNETPAPNPQARLTAKIDSVCRASMSDNTVPGMSVVVVKQGQVLFNKSYGVSNLQTQQPVTADTRFHTGSTNKAMTAIAVMQLVDRGLIQINRKVTEYLPDFRMADARYQDITVEHLLTNSSGIEYGFEEGGFADDALEQQVAKLANQQLRFSPGQGYEYANAGWSVLGLIVQRLSRLPYENYMQANVFQRLGMNNTTLAYWTPNALGGTQGYVLSNQNEVTPLAPFLNRGYGPAGMVISTSNDIGKYLLMLLARGRNSQGEQILSESSVQAILTPHVDAESEMGYPSIRYGYGWEVVNPGQGKAPYLAHGGAIGSMAAVFILDPNQQVGVGLLFNRVDYNKVPVADAIRELATSN</sequence>
<evidence type="ECO:0000256" key="1">
    <source>
        <dbReference type="SAM" id="SignalP"/>
    </source>
</evidence>
<dbReference type="PANTHER" id="PTHR46825:SF9">
    <property type="entry name" value="BETA-LACTAMASE-RELATED DOMAIN-CONTAINING PROTEIN"/>
    <property type="match status" value="1"/>
</dbReference>
<keyword evidence="1" id="KW-0732">Signal</keyword>
<evidence type="ECO:0000313" key="4">
    <source>
        <dbReference type="Proteomes" id="UP000612233"/>
    </source>
</evidence>
<dbReference type="SUPFAM" id="SSF56601">
    <property type="entry name" value="beta-lactamase/transpeptidase-like"/>
    <property type="match status" value="1"/>
</dbReference>
<proteinExistence type="predicted"/>
<accession>A0A927GIP4</accession>
<protein>
    <submittedName>
        <fullName evidence="3">Beta-lactamase family protein</fullName>
    </submittedName>
</protein>